<feature type="domain" description="Opine dehydrogenase" evidence="3">
    <location>
        <begin position="179"/>
        <end position="323"/>
    </location>
</feature>
<reference evidence="4 5" key="1">
    <citation type="submission" date="2020-01" db="EMBL/GenBank/DDBJ databases">
        <title>Jiella pacifica sp. nov.</title>
        <authorList>
            <person name="Xue Z."/>
            <person name="Zhu S."/>
            <person name="Chen J."/>
            <person name="Yang J."/>
        </authorList>
    </citation>
    <scope>NUCLEOTIDE SEQUENCE [LARGE SCALE GENOMIC DNA]</scope>
    <source>
        <strain evidence="4 5">40Bstr34</strain>
    </source>
</reference>
<evidence type="ECO:0000259" key="2">
    <source>
        <dbReference type="Pfam" id="PF01210"/>
    </source>
</evidence>
<dbReference type="SUPFAM" id="SSF48179">
    <property type="entry name" value="6-phosphogluconate dehydrogenase C-terminal domain-like"/>
    <property type="match status" value="1"/>
</dbReference>
<dbReference type="InterPro" id="IPR013328">
    <property type="entry name" value="6PGD_dom2"/>
</dbReference>
<dbReference type="GO" id="GO:0051287">
    <property type="term" value="F:NAD binding"/>
    <property type="evidence" value="ECO:0007669"/>
    <property type="project" value="InterPro"/>
</dbReference>
<protein>
    <submittedName>
        <fullName evidence="4">NAD(P)-binding domain-containing protein</fullName>
    </submittedName>
</protein>
<accession>A0A6N9T0X9</accession>
<dbReference type="SUPFAM" id="SSF51735">
    <property type="entry name" value="NAD(P)-binding Rossmann-fold domains"/>
    <property type="match status" value="1"/>
</dbReference>
<dbReference type="InterPro" id="IPR003421">
    <property type="entry name" value="Opine_DH"/>
</dbReference>
<evidence type="ECO:0000256" key="1">
    <source>
        <dbReference type="ARBA" id="ARBA00023002"/>
    </source>
</evidence>
<dbReference type="Gene3D" id="1.10.1040.10">
    <property type="entry name" value="N-(1-d-carboxylethyl)-l-norvaline Dehydrogenase, domain 2"/>
    <property type="match status" value="1"/>
</dbReference>
<evidence type="ECO:0000259" key="3">
    <source>
        <dbReference type="Pfam" id="PF02317"/>
    </source>
</evidence>
<dbReference type="Pfam" id="PF01210">
    <property type="entry name" value="NAD_Gly3P_dh_N"/>
    <property type="match status" value="1"/>
</dbReference>
<dbReference type="InterPro" id="IPR011128">
    <property type="entry name" value="G3P_DH_NAD-dep_N"/>
</dbReference>
<dbReference type="EMBL" id="JAAAMG010000007">
    <property type="protein sequence ID" value="NDW04967.1"/>
    <property type="molecule type" value="Genomic_DNA"/>
</dbReference>
<evidence type="ECO:0000313" key="4">
    <source>
        <dbReference type="EMBL" id="NDW04967.1"/>
    </source>
</evidence>
<dbReference type="AlphaFoldDB" id="A0A6N9T0X9"/>
<keyword evidence="1" id="KW-0560">Oxidoreductase</keyword>
<dbReference type="Proteomes" id="UP000469011">
    <property type="component" value="Unassembled WGS sequence"/>
</dbReference>
<organism evidence="4 5">
    <name type="scientific">Jiella pacifica</name>
    <dbReference type="NCBI Taxonomy" id="2696469"/>
    <lineage>
        <taxon>Bacteria</taxon>
        <taxon>Pseudomonadati</taxon>
        <taxon>Pseudomonadota</taxon>
        <taxon>Alphaproteobacteria</taxon>
        <taxon>Hyphomicrobiales</taxon>
        <taxon>Aurantimonadaceae</taxon>
        <taxon>Jiella</taxon>
    </lineage>
</organism>
<dbReference type="InterPro" id="IPR008927">
    <property type="entry name" value="6-PGluconate_DH-like_C_sf"/>
</dbReference>
<name>A0A6N9T0X9_9HYPH</name>
<dbReference type="InterPro" id="IPR051729">
    <property type="entry name" value="Opine/Lysopine_DH"/>
</dbReference>
<dbReference type="GO" id="GO:0046168">
    <property type="term" value="P:glycerol-3-phosphate catabolic process"/>
    <property type="evidence" value="ECO:0007669"/>
    <property type="project" value="InterPro"/>
</dbReference>
<gene>
    <name evidence="4" type="ORF">GTK09_11040</name>
</gene>
<evidence type="ECO:0000313" key="5">
    <source>
        <dbReference type="Proteomes" id="UP000469011"/>
    </source>
</evidence>
<dbReference type="RefSeq" id="WP_163463210.1">
    <property type="nucleotide sequence ID" value="NZ_JAAAMG010000007.1"/>
</dbReference>
<dbReference type="PANTHER" id="PTHR38015:SF1">
    <property type="entry name" value="OPINE DEHYDROGENASE DOMAIN-CONTAINING PROTEIN"/>
    <property type="match status" value="1"/>
</dbReference>
<dbReference type="Pfam" id="PF02317">
    <property type="entry name" value="Octopine_DH"/>
    <property type="match status" value="1"/>
</dbReference>
<feature type="domain" description="Glycerol-3-phosphate dehydrogenase NAD-dependent N-terminal" evidence="2">
    <location>
        <begin position="2"/>
        <end position="100"/>
    </location>
</feature>
<dbReference type="GO" id="GO:0016616">
    <property type="term" value="F:oxidoreductase activity, acting on the CH-OH group of donors, NAD or NADP as acceptor"/>
    <property type="evidence" value="ECO:0007669"/>
    <property type="project" value="InterPro"/>
</dbReference>
<keyword evidence="5" id="KW-1185">Reference proteome</keyword>
<dbReference type="Gene3D" id="3.40.50.720">
    <property type="entry name" value="NAD(P)-binding Rossmann-like Domain"/>
    <property type="match status" value="1"/>
</dbReference>
<comment type="caution">
    <text evidence="4">The sequence shown here is derived from an EMBL/GenBank/DDBJ whole genome shotgun (WGS) entry which is preliminary data.</text>
</comment>
<proteinExistence type="predicted"/>
<dbReference type="InterPro" id="IPR036291">
    <property type="entry name" value="NAD(P)-bd_dom_sf"/>
</dbReference>
<sequence>MKVAILGAGGVALGYAAHLAERGHRPVVWSPSGAGTKDLVGLALRLSGILDGDRAVDVAQGVEEAVADAAAVVVALPANGHRAVIDAAVPHLRDGQTVIVSAQLSFSASYCAMRLQERGIAAPVVAWATTALLGRRTGPNAVTIGGLRDMLEMAVLPAAAGVPSLALCKDLFGERFRLVDDVVAIALSNLNPPIHMASALCNLTRIEKAEWWGNYDGITPAVARLIEALDAERLGLAEHCGVMVRSAEEHYRLTFGFAPGLSIAEMAAAVHARRKGPPGPTSLDTRFVTEDVPFGIVPLIELGRWLGMDLPLHAAGARLLSALYGRDLAADNDLLPLVDLAGVLSGIPLGGADCKRPAGPSTP</sequence>
<dbReference type="PANTHER" id="PTHR38015">
    <property type="entry name" value="BLR6086 PROTEIN"/>
    <property type="match status" value="1"/>
</dbReference>